<evidence type="ECO:0000313" key="4">
    <source>
        <dbReference type="Proteomes" id="UP000502706"/>
    </source>
</evidence>
<evidence type="ECO:0000313" key="3">
    <source>
        <dbReference type="EMBL" id="QIN78776.1"/>
    </source>
</evidence>
<dbReference type="Gene3D" id="1.20.120.680">
    <property type="entry name" value="Formiminotetrahydrofolate cyclodeaminase monomer, up-and-down helical bundle"/>
    <property type="match status" value="1"/>
</dbReference>
<dbReference type="RefSeq" id="WP_166396450.1">
    <property type="nucleotide sequence ID" value="NZ_CP045121.1"/>
</dbReference>
<reference evidence="3 4" key="1">
    <citation type="submission" date="2019-10" db="EMBL/GenBank/DDBJ databases">
        <title>Rubrobacter sp nov SCSIO 52915 isolated from a deep-sea sediment in the South China Sea.</title>
        <authorList>
            <person name="Chen R.W."/>
        </authorList>
    </citation>
    <scope>NUCLEOTIDE SEQUENCE [LARGE SCALE GENOMIC DNA]</scope>
    <source>
        <strain evidence="3 4">SCSIO 52915</strain>
    </source>
</reference>
<feature type="compositionally biased region" description="Basic and acidic residues" evidence="1">
    <location>
        <begin position="206"/>
        <end position="225"/>
    </location>
</feature>
<sequence length="225" mass="23252">MNAEDPTPDYPKLPLERFLDLTASREPAPAGGSAAAVTVALAAALTGMAARFSDDHLAEADELAARADFLGEEASGLARADAAAYARVLEARRSPRDPELRRRRVGEALSEAAGVPLAVAEAGAEIAGLAARLAREGNPNLRGDAVCAALLAEAGTRAAVTLAKINLSAAGLYDGCVERAGELARTAAAHALGAEERADVANVLQGRDRSTRPPSREGRRQGGRR</sequence>
<protein>
    <submittedName>
        <fullName evidence="3">Formimidoyltetrahydrofolate cyclodeaminase</fullName>
    </submittedName>
</protein>
<proteinExistence type="predicted"/>
<feature type="domain" description="Cyclodeaminase/cyclohydrolase" evidence="2">
    <location>
        <begin position="15"/>
        <end position="168"/>
    </location>
</feature>
<dbReference type="SUPFAM" id="SSF101262">
    <property type="entry name" value="Methenyltetrahydrofolate cyclohydrolase-like"/>
    <property type="match status" value="1"/>
</dbReference>
<name>A0A6G8PX54_9ACTN</name>
<gene>
    <name evidence="3" type="ORF">GBA65_09865</name>
</gene>
<organism evidence="3 4">
    <name type="scientific">Rubrobacter marinus</name>
    <dbReference type="NCBI Taxonomy" id="2653852"/>
    <lineage>
        <taxon>Bacteria</taxon>
        <taxon>Bacillati</taxon>
        <taxon>Actinomycetota</taxon>
        <taxon>Rubrobacteria</taxon>
        <taxon>Rubrobacterales</taxon>
        <taxon>Rubrobacteraceae</taxon>
        <taxon>Rubrobacter</taxon>
    </lineage>
</organism>
<dbReference type="InterPro" id="IPR036178">
    <property type="entry name" value="Formintransfe-cycloase-like_sf"/>
</dbReference>
<dbReference type="KEGG" id="rmar:GBA65_09865"/>
<dbReference type="Proteomes" id="UP000502706">
    <property type="component" value="Chromosome"/>
</dbReference>
<accession>A0A6G8PX54</accession>
<dbReference type="InterPro" id="IPR007044">
    <property type="entry name" value="Cyclodeamin/CycHdrlase"/>
</dbReference>
<dbReference type="AlphaFoldDB" id="A0A6G8PX54"/>
<dbReference type="EMBL" id="CP045121">
    <property type="protein sequence ID" value="QIN78776.1"/>
    <property type="molecule type" value="Genomic_DNA"/>
</dbReference>
<keyword evidence="4" id="KW-1185">Reference proteome</keyword>
<feature type="region of interest" description="Disordered" evidence="1">
    <location>
        <begin position="199"/>
        <end position="225"/>
    </location>
</feature>
<evidence type="ECO:0000259" key="2">
    <source>
        <dbReference type="Pfam" id="PF04961"/>
    </source>
</evidence>
<dbReference type="GO" id="GO:0003824">
    <property type="term" value="F:catalytic activity"/>
    <property type="evidence" value="ECO:0007669"/>
    <property type="project" value="InterPro"/>
</dbReference>
<dbReference type="Pfam" id="PF04961">
    <property type="entry name" value="FTCD_C"/>
    <property type="match status" value="1"/>
</dbReference>
<evidence type="ECO:0000256" key="1">
    <source>
        <dbReference type="SAM" id="MobiDB-lite"/>
    </source>
</evidence>